<feature type="domain" description="Reverse transcriptase" evidence="1">
    <location>
        <begin position="1"/>
        <end position="123"/>
    </location>
</feature>
<dbReference type="InterPro" id="IPR043502">
    <property type="entry name" value="DNA/RNA_pol_sf"/>
</dbReference>
<dbReference type="SUPFAM" id="SSF56672">
    <property type="entry name" value="DNA/RNA polymerases"/>
    <property type="match status" value="1"/>
</dbReference>
<dbReference type="EMBL" id="JAIVGD010000028">
    <property type="protein sequence ID" value="KAH0738058.1"/>
    <property type="molecule type" value="Genomic_DNA"/>
</dbReference>
<protein>
    <recommendedName>
        <fullName evidence="1">Reverse transcriptase domain-containing protein</fullName>
    </recommendedName>
</protein>
<proteinExistence type="predicted"/>
<dbReference type="InterPro" id="IPR026960">
    <property type="entry name" value="RVT-Znf"/>
</dbReference>
<dbReference type="InterPro" id="IPR000477">
    <property type="entry name" value="RT_dom"/>
</dbReference>
<name>A0ABQ7TUF8_SOLTU</name>
<dbReference type="PANTHER" id="PTHR33116:SF66">
    <property type="entry name" value="REVERSE TRANSCRIPTASE ZINC-BINDING DOMAIN-CONTAINING PROTEIN"/>
    <property type="match status" value="1"/>
</dbReference>
<evidence type="ECO:0000259" key="1">
    <source>
        <dbReference type="PROSITE" id="PS50878"/>
    </source>
</evidence>
<dbReference type="PANTHER" id="PTHR33116">
    <property type="entry name" value="REVERSE TRANSCRIPTASE ZINC-BINDING DOMAIN-CONTAINING PROTEIN-RELATED-RELATED"/>
    <property type="match status" value="1"/>
</dbReference>
<dbReference type="Proteomes" id="UP000826656">
    <property type="component" value="Unassembled WGS sequence"/>
</dbReference>
<keyword evidence="3" id="KW-1185">Reference proteome</keyword>
<reference evidence="2 3" key="1">
    <citation type="journal article" date="2021" name="bioRxiv">
        <title>Chromosome-scale and haplotype-resolved genome assembly of a tetraploid potato cultivar.</title>
        <authorList>
            <person name="Sun H."/>
            <person name="Jiao W.-B."/>
            <person name="Krause K."/>
            <person name="Campoy J.A."/>
            <person name="Goel M."/>
            <person name="Folz-Donahue K."/>
            <person name="Kukat C."/>
            <person name="Huettel B."/>
            <person name="Schneeberger K."/>
        </authorList>
    </citation>
    <scope>NUCLEOTIDE SEQUENCE [LARGE SCALE GENOMIC DNA]</scope>
    <source>
        <strain evidence="2">SolTubOtavaFocal</strain>
        <tissue evidence="2">Leaves</tissue>
    </source>
</reference>
<gene>
    <name evidence="2" type="ORF">KY290_036763</name>
</gene>
<organism evidence="2 3">
    <name type="scientific">Solanum tuberosum</name>
    <name type="common">Potato</name>
    <dbReference type="NCBI Taxonomy" id="4113"/>
    <lineage>
        <taxon>Eukaryota</taxon>
        <taxon>Viridiplantae</taxon>
        <taxon>Streptophyta</taxon>
        <taxon>Embryophyta</taxon>
        <taxon>Tracheophyta</taxon>
        <taxon>Spermatophyta</taxon>
        <taxon>Magnoliopsida</taxon>
        <taxon>eudicotyledons</taxon>
        <taxon>Gunneridae</taxon>
        <taxon>Pentapetalae</taxon>
        <taxon>asterids</taxon>
        <taxon>lamiids</taxon>
        <taxon>Solanales</taxon>
        <taxon>Solanaceae</taxon>
        <taxon>Solanoideae</taxon>
        <taxon>Solaneae</taxon>
        <taxon>Solanum</taxon>
    </lineage>
</organism>
<evidence type="ECO:0000313" key="3">
    <source>
        <dbReference type="Proteomes" id="UP000826656"/>
    </source>
</evidence>
<dbReference type="Pfam" id="PF00078">
    <property type="entry name" value="RVT_1"/>
    <property type="match status" value="1"/>
</dbReference>
<accession>A0ABQ7TUF8</accession>
<sequence>MNGGLTAPFPTQRGIRQGDPMSPYLFVLAMEYLGRELNQLALNRDFNYHPRCVKLNNIHICFADDLLMYCRDDTVSIKLMYDAFMKFSKASGLQANTDKSSIYITGVSDQTKQDIVEALGFSVGTLPFRYLGVPLSSNKLIVAAYLPLIEKITSKSTCWSAKLLSYAGRMQLIKAVLFGVQAYWAQIFIIPKKVMKTVEQICRTFLWTGAVSVQESFGVLLLWDINRKKDCLWVQLVHSYYIKKGDITQVQIPKTASWVVRKVLESRQQLITRLQSHGTIHQQLGNVKQGGKFSIHKMYFNLFPVHPKVTWKHLVLHPKIHPRYKFILWLAMQKRLATVERLQKFGGYGGGCYNGWGITDKYKTGKMR</sequence>
<comment type="caution">
    <text evidence="2">The sequence shown here is derived from an EMBL/GenBank/DDBJ whole genome shotgun (WGS) entry which is preliminary data.</text>
</comment>
<evidence type="ECO:0000313" key="2">
    <source>
        <dbReference type="EMBL" id="KAH0738058.1"/>
    </source>
</evidence>
<dbReference type="Pfam" id="PF13966">
    <property type="entry name" value="zf-RVT"/>
    <property type="match status" value="1"/>
</dbReference>
<dbReference type="PROSITE" id="PS50878">
    <property type="entry name" value="RT_POL"/>
    <property type="match status" value="1"/>
</dbReference>